<keyword evidence="3" id="KW-0808">Transferase</keyword>
<dbReference type="KEGG" id="more:E1B28_008216"/>
<evidence type="ECO:0000256" key="3">
    <source>
        <dbReference type="RuleBase" id="RU003694"/>
    </source>
</evidence>
<dbReference type="InterPro" id="IPR020841">
    <property type="entry name" value="PKS_Beta-ketoAc_synthase_dom"/>
</dbReference>
<evidence type="ECO:0000256" key="1">
    <source>
        <dbReference type="ARBA" id="ARBA00022450"/>
    </source>
</evidence>
<feature type="domain" description="Ketosynthase family 3 (KS3)" evidence="4">
    <location>
        <begin position="1"/>
        <end position="277"/>
    </location>
</feature>
<keyword evidence="6" id="KW-1185">Reference proteome</keyword>
<keyword evidence="1" id="KW-0596">Phosphopantetheine</keyword>
<accession>A0A9P7RZF8</accession>
<organism evidence="5 6">
    <name type="scientific">Marasmius oreades</name>
    <name type="common">fairy-ring Marasmius</name>
    <dbReference type="NCBI Taxonomy" id="181124"/>
    <lineage>
        <taxon>Eukaryota</taxon>
        <taxon>Fungi</taxon>
        <taxon>Dikarya</taxon>
        <taxon>Basidiomycota</taxon>
        <taxon>Agaricomycotina</taxon>
        <taxon>Agaricomycetes</taxon>
        <taxon>Agaricomycetidae</taxon>
        <taxon>Agaricales</taxon>
        <taxon>Marasmiineae</taxon>
        <taxon>Marasmiaceae</taxon>
        <taxon>Marasmius</taxon>
    </lineage>
</organism>
<dbReference type="InterPro" id="IPR032821">
    <property type="entry name" value="PKS_assoc"/>
</dbReference>
<dbReference type="SUPFAM" id="SSF53901">
    <property type="entry name" value="Thiolase-like"/>
    <property type="match status" value="1"/>
</dbReference>
<sequence>MTANRVSYHLDLRGPSIPSTTACSASATALHLAVQAIRAGDCDAAVVAACQLNFGLEDWLQYSGAKVLSPDGKCKPFSQFADGFGRGEGVASVVLKSLERAQTDGDKIYGVIIGTGLNSAGFLAPVSAPVAEVQADAMKRAFQGTGYVPMEVDYIEAHATGTSAGDPTEANWIGENFKRPNSLIRVGSVKGNVGHLEAVSFFASISKACSIFSTGLIPPTVNVTQSTRNPKIRWDEHQLHVVTETTHLRELEDPKRALIAIAGSGIGGVNGHCLLEEPPKATSTPRGYYNGSLCLLVGGGLSLRSATAVCESLQESSGSVAALARTYGRRSRSMTWKSYAIHHPKGGLSRFASPTLAPRSPPPLVSFLWSRRSTSPNGKTTVQGFPFLSAEHP</sequence>
<proteinExistence type="inferred from homology"/>
<dbReference type="GO" id="GO:0004312">
    <property type="term" value="F:fatty acid synthase activity"/>
    <property type="evidence" value="ECO:0007669"/>
    <property type="project" value="TreeGrafter"/>
</dbReference>
<dbReference type="Pfam" id="PF16197">
    <property type="entry name" value="KAsynt_C_assoc"/>
    <property type="match status" value="1"/>
</dbReference>
<evidence type="ECO:0000259" key="4">
    <source>
        <dbReference type="PROSITE" id="PS52004"/>
    </source>
</evidence>
<evidence type="ECO:0000313" key="5">
    <source>
        <dbReference type="EMBL" id="KAG7091813.1"/>
    </source>
</evidence>
<dbReference type="Pfam" id="PF00109">
    <property type="entry name" value="ketoacyl-synt"/>
    <property type="match status" value="1"/>
</dbReference>
<evidence type="ECO:0000313" key="6">
    <source>
        <dbReference type="Proteomes" id="UP001049176"/>
    </source>
</evidence>
<dbReference type="RefSeq" id="XP_043008283.1">
    <property type="nucleotide sequence ID" value="XM_043153000.1"/>
</dbReference>
<dbReference type="AlphaFoldDB" id="A0A9P7RZF8"/>
<protein>
    <recommendedName>
        <fullName evidence="4">Ketosynthase family 3 (KS3) domain-containing protein</fullName>
    </recommendedName>
</protein>
<name>A0A9P7RZF8_9AGAR</name>
<evidence type="ECO:0000256" key="2">
    <source>
        <dbReference type="ARBA" id="ARBA00022553"/>
    </source>
</evidence>
<dbReference type="GO" id="GO:0044550">
    <property type="term" value="P:secondary metabolite biosynthetic process"/>
    <property type="evidence" value="ECO:0007669"/>
    <property type="project" value="TreeGrafter"/>
</dbReference>
<dbReference type="InterPro" id="IPR014030">
    <property type="entry name" value="Ketoacyl_synth_N"/>
</dbReference>
<gene>
    <name evidence="5" type="ORF">E1B28_008216</name>
</gene>
<dbReference type="PROSITE" id="PS52004">
    <property type="entry name" value="KS3_2"/>
    <property type="match status" value="1"/>
</dbReference>
<dbReference type="PANTHER" id="PTHR43775">
    <property type="entry name" value="FATTY ACID SYNTHASE"/>
    <property type="match status" value="1"/>
</dbReference>
<dbReference type="InterPro" id="IPR014031">
    <property type="entry name" value="Ketoacyl_synth_C"/>
</dbReference>
<dbReference type="Proteomes" id="UP001049176">
    <property type="component" value="Chromosome 5"/>
</dbReference>
<dbReference type="GeneID" id="66077292"/>
<dbReference type="Pfam" id="PF02801">
    <property type="entry name" value="Ketoacyl-synt_C"/>
    <property type="match status" value="1"/>
</dbReference>
<dbReference type="Gene3D" id="3.40.47.10">
    <property type="match status" value="1"/>
</dbReference>
<comment type="similarity">
    <text evidence="3">Belongs to the thiolase-like superfamily. Beta-ketoacyl-ACP synthases family.</text>
</comment>
<dbReference type="PANTHER" id="PTHR43775:SF37">
    <property type="entry name" value="SI:DKEY-61P9.11"/>
    <property type="match status" value="1"/>
</dbReference>
<dbReference type="OrthoDB" id="329835at2759"/>
<dbReference type="EMBL" id="CM032185">
    <property type="protein sequence ID" value="KAG7091813.1"/>
    <property type="molecule type" value="Genomic_DNA"/>
</dbReference>
<dbReference type="InterPro" id="IPR016039">
    <property type="entry name" value="Thiolase-like"/>
</dbReference>
<dbReference type="SMART" id="SM00825">
    <property type="entry name" value="PKS_KS"/>
    <property type="match status" value="1"/>
</dbReference>
<dbReference type="CDD" id="cd00833">
    <property type="entry name" value="PKS"/>
    <property type="match status" value="1"/>
</dbReference>
<dbReference type="GO" id="GO:0006633">
    <property type="term" value="P:fatty acid biosynthetic process"/>
    <property type="evidence" value="ECO:0007669"/>
    <property type="project" value="TreeGrafter"/>
</dbReference>
<reference evidence="5" key="1">
    <citation type="journal article" date="2021" name="Genome Biol. Evol.">
        <title>The assembled and annotated genome of the fairy-ring fungus Marasmius oreades.</title>
        <authorList>
            <person name="Hiltunen M."/>
            <person name="Ament-Velasquez S.L."/>
            <person name="Johannesson H."/>
        </authorList>
    </citation>
    <scope>NUCLEOTIDE SEQUENCE</scope>
    <source>
        <strain evidence="5">03SP1</strain>
    </source>
</reference>
<dbReference type="InterPro" id="IPR050091">
    <property type="entry name" value="PKS_NRPS_Biosynth_Enz"/>
</dbReference>
<comment type="caution">
    <text evidence="5">The sequence shown here is derived from an EMBL/GenBank/DDBJ whole genome shotgun (WGS) entry which is preliminary data.</text>
</comment>
<keyword evidence="2" id="KW-0597">Phosphoprotein</keyword>